<evidence type="ECO:0000256" key="4">
    <source>
        <dbReference type="ARBA" id="ARBA00023004"/>
    </source>
</evidence>
<feature type="non-terminal residue" evidence="8">
    <location>
        <position position="1"/>
    </location>
</feature>
<dbReference type="SMART" id="SM00704">
    <property type="entry name" value="ZnF_CDGSH"/>
    <property type="match status" value="1"/>
</dbReference>
<evidence type="ECO:0000256" key="1">
    <source>
        <dbReference type="ARBA" id="ARBA00008624"/>
    </source>
</evidence>
<accession>A0AAV5TFX6</accession>
<dbReference type="FunFam" id="3.40.5.90:FF:000001">
    <property type="entry name" value="CDGSH iron-sulfur domain-containing protein 1"/>
    <property type="match status" value="1"/>
</dbReference>
<name>A0AAV5TFX6_9BILA</name>
<dbReference type="InterPro" id="IPR042216">
    <property type="entry name" value="MitoNEET_CISD"/>
</dbReference>
<evidence type="ECO:0000256" key="2">
    <source>
        <dbReference type="ARBA" id="ARBA00022714"/>
    </source>
</evidence>
<dbReference type="AlphaFoldDB" id="A0AAV5TFX6"/>
<organism evidence="8 9">
    <name type="scientific">Pristionchus entomophagus</name>
    <dbReference type="NCBI Taxonomy" id="358040"/>
    <lineage>
        <taxon>Eukaryota</taxon>
        <taxon>Metazoa</taxon>
        <taxon>Ecdysozoa</taxon>
        <taxon>Nematoda</taxon>
        <taxon>Chromadorea</taxon>
        <taxon>Rhabditida</taxon>
        <taxon>Rhabditina</taxon>
        <taxon>Diplogasteromorpha</taxon>
        <taxon>Diplogasteroidea</taxon>
        <taxon>Neodiplogasteridae</taxon>
        <taxon>Pristionchus</taxon>
    </lineage>
</organism>
<gene>
    <name evidence="8" type="ORF">PENTCL1PPCAC_14425</name>
</gene>
<keyword evidence="5" id="KW-0411">Iron-sulfur</keyword>
<dbReference type="Pfam" id="PF09360">
    <property type="entry name" value="zf-CDGSH"/>
    <property type="match status" value="1"/>
</dbReference>
<evidence type="ECO:0000313" key="8">
    <source>
        <dbReference type="EMBL" id="GMS92250.1"/>
    </source>
</evidence>
<dbReference type="EMBL" id="BTSX01000004">
    <property type="protein sequence ID" value="GMS92250.1"/>
    <property type="molecule type" value="Genomic_DNA"/>
</dbReference>
<protein>
    <recommendedName>
        <fullName evidence="7">Iron-binding zinc finger CDGSH type domain-containing protein</fullName>
    </recommendedName>
</protein>
<dbReference type="GO" id="GO:0051537">
    <property type="term" value="F:2 iron, 2 sulfur cluster binding"/>
    <property type="evidence" value="ECO:0007669"/>
    <property type="project" value="UniProtKB-KW"/>
</dbReference>
<keyword evidence="9" id="KW-1185">Reference proteome</keyword>
<evidence type="ECO:0000256" key="6">
    <source>
        <dbReference type="ARBA" id="ARBA00034078"/>
    </source>
</evidence>
<evidence type="ECO:0000259" key="7">
    <source>
        <dbReference type="SMART" id="SM00704"/>
    </source>
</evidence>
<dbReference type="GO" id="GO:0046872">
    <property type="term" value="F:metal ion binding"/>
    <property type="evidence" value="ECO:0007669"/>
    <property type="project" value="UniProtKB-KW"/>
</dbReference>
<comment type="caution">
    <text evidence="8">The sequence shown here is derived from an EMBL/GenBank/DDBJ whole genome shotgun (WGS) entry which is preliminary data.</text>
</comment>
<dbReference type="InterPro" id="IPR018967">
    <property type="entry name" value="FeS-contain_CDGSH-typ"/>
</dbReference>
<dbReference type="PANTHER" id="PTHR13680">
    <property type="entry name" value="CDGSH IRON-SULFUR DOMAIN-CONTAINING PROTEIN 1"/>
    <property type="match status" value="1"/>
</dbReference>
<evidence type="ECO:0000313" key="9">
    <source>
        <dbReference type="Proteomes" id="UP001432027"/>
    </source>
</evidence>
<proteinExistence type="inferred from homology"/>
<keyword evidence="4" id="KW-0408">Iron</keyword>
<dbReference type="PANTHER" id="PTHR13680:SF5">
    <property type="entry name" value="CDGSH IRON-SULFUR DOMAIN-CONTAINING PROTEIN 1"/>
    <property type="match status" value="1"/>
</dbReference>
<sequence length="86" mass="9793">LALVAVSGAIGYMICARSRTYSRFNNMIKVTNRKVTDVIDIEDIGDKKAYCRCWKSKTWPYCDGAHSKHNRETGENRGPIVVKRTK</sequence>
<evidence type="ECO:0000256" key="5">
    <source>
        <dbReference type="ARBA" id="ARBA00023014"/>
    </source>
</evidence>
<comment type="cofactor">
    <cofactor evidence="6">
        <name>[2Fe-2S] cluster</name>
        <dbReference type="ChEBI" id="CHEBI:190135"/>
    </cofactor>
</comment>
<dbReference type="GO" id="GO:0005741">
    <property type="term" value="C:mitochondrial outer membrane"/>
    <property type="evidence" value="ECO:0007669"/>
    <property type="project" value="TreeGrafter"/>
</dbReference>
<keyword evidence="3" id="KW-0479">Metal-binding</keyword>
<dbReference type="GO" id="GO:0010506">
    <property type="term" value="P:regulation of autophagy"/>
    <property type="evidence" value="ECO:0007669"/>
    <property type="project" value="InterPro"/>
</dbReference>
<dbReference type="Proteomes" id="UP001432027">
    <property type="component" value="Unassembled WGS sequence"/>
</dbReference>
<dbReference type="Gene3D" id="3.40.5.90">
    <property type="entry name" value="CDGSH iron-sulfur domain, mitoNEET-type"/>
    <property type="match status" value="1"/>
</dbReference>
<dbReference type="InterPro" id="IPR045131">
    <property type="entry name" value="CISD1/2"/>
</dbReference>
<feature type="domain" description="Iron-binding zinc finger CDGSH type" evidence="7">
    <location>
        <begin position="34"/>
        <end position="72"/>
    </location>
</feature>
<evidence type="ECO:0000256" key="3">
    <source>
        <dbReference type="ARBA" id="ARBA00022723"/>
    </source>
</evidence>
<keyword evidence="2" id="KW-0001">2Fe-2S</keyword>
<reference evidence="8" key="1">
    <citation type="submission" date="2023-10" db="EMBL/GenBank/DDBJ databases">
        <title>Genome assembly of Pristionchus species.</title>
        <authorList>
            <person name="Yoshida K."/>
            <person name="Sommer R.J."/>
        </authorList>
    </citation>
    <scope>NUCLEOTIDE SEQUENCE</scope>
    <source>
        <strain evidence="8">RS0144</strain>
    </source>
</reference>
<comment type="similarity">
    <text evidence="1">Belongs to the CISD protein family. CISD2 subfamily.</text>
</comment>